<proteinExistence type="predicted"/>
<evidence type="ECO:0000313" key="5">
    <source>
        <dbReference type="Proteomes" id="UP000823674"/>
    </source>
</evidence>
<evidence type="ECO:0000259" key="3">
    <source>
        <dbReference type="Pfam" id="PF25210"/>
    </source>
</evidence>
<keyword evidence="5" id="KW-1185">Reference proteome</keyword>
<dbReference type="PANTHER" id="PTHR24414">
    <property type="entry name" value="F-BOX/KELCH-REPEAT PROTEIN SKIP4"/>
    <property type="match status" value="1"/>
</dbReference>
<dbReference type="PANTHER" id="PTHR24414:SF78">
    <property type="entry name" value="F-BOX DOMAIN-CONTAINING PROTEIN"/>
    <property type="match status" value="1"/>
</dbReference>
<keyword evidence="2" id="KW-0472">Membrane</keyword>
<accession>A0ABQ7NCZ9</accession>
<gene>
    <name evidence="4" type="primary">A03g509120.1_BraROA</name>
    <name evidence="4" type="ORF">IGI04_013758</name>
</gene>
<dbReference type="InterPro" id="IPR015915">
    <property type="entry name" value="Kelch-typ_b-propeller"/>
</dbReference>
<dbReference type="InterPro" id="IPR050354">
    <property type="entry name" value="F-box/kelch-repeat_ARATH"/>
</dbReference>
<feature type="region of interest" description="Disordered" evidence="1">
    <location>
        <begin position="745"/>
        <end position="767"/>
    </location>
</feature>
<sequence length="796" mass="88351">MRDLFFLSPLTPSSPRLSSPKFTTILLAFSGGRSAVRGRRIPSFLLCVFFCLYLLCALLSLRQGELCAREDGVCLSYGCGLQSRAWSSGVFVLLGVGSRVSSGALTPVGSSSRRFSRSLVGVSVRGWLWLGALWQASCFCSVSGYRLSFRSDVVALGLLSPFLIKMWGLAVAVVVSPSSRFGSGFLACLVVFLRKRCFWPVPLLYMSLGFNGCTRSRVGELEAAIFSTLLRTTASSVVRFSSCCRLSISRKLQEPCVSRFEGAFLSGSSWRLVALSVVDSLSENPPFPKDIIDSIVARLPIYLHPIVRQVSKDIKNFVDTKSVYTKRLEISRAEPLLYICLRSHLISKRRDWYELTKKAYNEKFILRSVGLFHGIPGREYSLVTAGSTVYAVGGLHNNERTSDVFSINGVSHDIEVLPKMKEPRFNSKNVVLNQTLYVIGGSLREDSQNWMEALKLKPGSEWESVPCAAYKKDVGFGPTVVMNGKIYHLGYRGECYVYDIKEDRFEEEKALGARFYHGSCVIENRLYALDDDDGIVVYDPTQRAWSVLKVLNLPELKVLSTKLVNYGGNLLIVHNLVAKSIWCTEIALKNREGNMWGDIVTSNEAHHVTNAWDTVIDNCQGFLAFFYKYKPLPPLSLIRNSRAKLCRKIPRQEALAVDDLSLSLPALPLPLFSLLTASLSPLSLLAVSSREWWWWPLGVVDLRSRWDKIPGEGGKKDNAAVGKNRGAGKIESRRVLAGRGRNTLQRRSVPEELGDGPTRAGDFTGSSKKRGGMVRLSCVGPKVPLGVLNNKLNSMI</sequence>
<keyword evidence="2" id="KW-1133">Transmembrane helix</keyword>
<organism evidence="4 5">
    <name type="scientific">Brassica rapa subsp. trilocularis</name>
    <dbReference type="NCBI Taxonomy" id="1813537"/>
    <lineage>
        <taxon>Eukaryota</taxon>
        <taxon>Viridiplantae</taxon>
        <taxon>Streptophyta</taxon>
        <taxon>Embryophyta</taxon>
        <taxon>Tracheophyta</taxon>
        <taxon>Spermatophyta</taxon>
        <taxon>Magnoliopsida</taxon>
        <taxon>eudicotyledons</taxon>
        <taxon>Gunneridae</taxon>
        <taxon>Pentapetalae</taxon>
        <taxon>rosids</taxon>
        <taxon>malvids</taxon>
        <taxon>Brassicales</taxon>
        <taxon>Brassicaceae</taxon>
        <taxon>Brassiceae</taxon>
        <taxon>Brassica</taxon>
    </lineage>
</organism>
<dbReference type="Gene3D" id="2.120.10.80">
    <property type="entry name" value="Kelch-type beta propeller"/>
    <property type="match status" value="1"/>
</dbReference>
<evidence type="ECO:0000256" key="1">
    <source>
        <dbReference type="SAM" id="MobiDB-lite"/>
    </source>
</evidence>
<dbReference type="InterPro" id="IPR057499">
    <property type="entry name" value="Kelch_FKB95"/>
</dbReference>
<protein>
    <recommendedName>
        <fullName evidence="3">FKB95-like N-terminal Kelch domain-containing protein</fullName>
    </recommendedName>
</protein>
<name>A0ABQ7NCZ9_BRACM</name>
<dbReference type="EMBL" id="JADBGQ010000003">
    <property type="protein sequence ID" value="KAG5407639.1"/>
    <property type="molecule type" value="Genomic_DNA"/>
</dbReference>
<keyword evidence="2" id="KW-0812">Transmembrane</keyword>
<comment type="caution">
    <text evidence="4">The sequence shown here is derived from an EMBL/GenBank/DDBJ whole genome shotgun (WGS) entry which is preliminary data.</text>
</comment>
<dbReference type="Proteomes" id="UP000823674">
    <property type="component" value="Chromosome A03"/>
</dbReference>
<feature type="domain" description="FKB95-like N-terminal Kelch" evidence="3">
    <location>
        <begin position="355"/>
        <end position="600"/>
    </location>
</feature>
<dbReference type="Pfam" id="PF25210">
    <property type="entry name" value="Kelch_FKB95"/>
    <property type="match status" value="1"/>
</dbReference>
<dbReference type="SUPFAM" id="SSF117281">
    <property type="entry name" value="Kelch motif"/>
    <property type="match status" value="1"/>
</dbReference>
<feature type="transmembrane region" description="Helical" evidence="2">
    <location>
        <begin position="42"/>
        <end position="61"/>
    </location>
</feature>
<evidence type="ECO:0000256" key="2">
    <source>
        <dbReference type="SAM" id="Phobius"/>
    </source>
</evidence>
<evidence type="ECO:0000313" key="4">
    <source>
        <dbReference type="EMBL" id="KAG5407639.1"/>
    </source>
</evidence>
<reference evidence="4 5" key="1">
    <citation type="submission" date="2021-03" db="EMBL/GenBank/DDBJ databases">
        <authorList>
            <person name="King G.J."/>
            <person name="Bancroft I."/>
            <person name="Baten A."/>
            <person name="Bloomfield J."/>
            <person name="Borpatragohain P."/>
            <person name="He Z."/>
            <person name="Irish N."/>
            <person name="Irwin J."/>
            <person name="Liu K."/>
            <person name="Mauleon R.P."/>
            <person name="Moore J."/>
            <person name="Morris R."/>
            <person name="Ostergaard L."/>
            <person name="Wang B."/>
            <person name="Wells R."/>
        </authorList>
    </citation>
    <scope>NUCLEOTIDE SEQUENCE [LARGE SCALE GENOMIC DNA]</scope>
    <source>
        <strain evidence="4">R-o-18</strain>
        <tissue evidence="4">Leaf</tissue>
    </source>
</reference>